<keyword evidence="4" id="KW-1185">Reference proteome</keyword>
<dbReference type="Pfam" id="PF01408">
    <property type="entry name" value="GFO_IDH_MocA"/>
    <property type="match status" value="1"/>
</dbReference>
<reference evidence="3" key="2">
    <citation type="submission" date="2020-09" db="EMBL/GenBank/DDBJ databases">
        <authorList>
            <person name="Sun Q."/>
            <person name="Zhou Y."/>
        </authorList>
    </citation>
    <scope>NUCLEOTIDE SEQUENCE</scope>
    <source>
        <strain evidence="3">CGMCC 1.15178</strain>
    </source>
</reference>
<protein>
    <submittedName>
        <fullName evidence="3">Oxidoreductase</fullName>
    </submittedName>
</protein>
<dbReference type="InterPro" id="IPR036291">
    <property type="entry name" value="NAD(P)-bd_dom_sf"/>
</dbReference>
<comment type="caution">
    <text evidence="3">The sequence shown here is derived from an EMBL/GenBank/DDBJ whole genome shotgun (WGS) entry which is preliminary data.</text>
</comment>
<dbReference type="Pfam" id="PF22725">
    <property type="entry name" value="GFO_IDH_MocA_C3"/>
    <property type="match status" value="1"/>
</dbReference>
<dbReference type="Gene3D" id="3.30.360.10">
    <property type="entry name" value="Dihydrodipicolinate Reductase, domain 2"/>
    <property type="match status" value="1"/>
</dbReference>
<evidence type="ECO:0000313" key="3">
    <source>
        <dbReference type="EMBL" id="GGD87713.1"/>
    </source>
</evidence>
<dbReference type="InterPro" id="IPR055170">
    <property type="entry name" value="GFO_IDH_MocA-like_dom"/>
</dbReference>
<dbReference type="EMBL" id="BMHP01000004">
    <property type="protein sequence ID" value="GGD87713.1"/>
    <property type="molecule type" value="Genomic_DNA"/>
</dbReference>
<dbReference type="SUPFAM" id="SSF51735">
    <property type="entry name" value="NAD(P)-binding Rossmann-fold domains"/>
    <property type="match status" value="1"/>
</dbReference>
<organism evidence="3 4">
    <name type="scientific">Paenibacillus nasutitermitis</name>
    <dbReference type="NCBI Taxonomy" id="1652958"/>
    <lineage>
        <taxon>Bacteria</taxon>
        <taxon>Bacillati</taxon>
        <taxon>Bacillota</taxon>
        <taxon>Bacilli</taxon>
        <taxon>Bacillales</taxon>
        <taxon>Paenibacillaceae</taxon>
        <taxon>Paenibacillus</taxon>
    </lineage>
</organism>
<proteinExistence type="predicted"/>
<feature type="domain" description="Gfo/Idh/MocA-like oxidoreductase N-terminal" evidence="1">
    <location>
        <begin position="6"/>
        <end position="121"/>
    </location>
</feature>
<feature type="domain" description="GFO/IDH/MocA-like oxidoreductase" evidence="2">
    <location>
        <begin position="132"/>
        <end position="253"/>
    </location>
</feature>
<dbReference type="PANTHER" id="PTHR43708">
    <property type="entry name" value="CONSERVED EXPRESSED OXIDOREDUCTASE (EUROFUNG)"/>
    <property type="match status" value="1"/>
</dbReference>
<dbReference type="InterPro" id="IPR051317">
    <property type="entry name" value="Gfo/Idh/MocA_oxidoreduct"/>
</dbReference>
<dbReference type="PANTHER" id="PTHR43708:SF8">
    <property type="entry name" value="OXIDOREDUCTASE"/>
    <property type="match status" value="1"/>
</dbReference>
<evidence type="ECO:0000259" key="2">
    <source>
        <dbReference type="Pfam" id="PF22725"/>
    </source>
</evidence>
<evidence type="ECO:0000259" key="1">
    <source>
        <dbReference type="Pfam" id="PF01408"/>
    </source>
</evidence>
<dbReference type="Gene3D" id="3.40.50.720">
    <property type="entry name" value="NAD(P)-binding Rossmann-like Domain"/>
    <property type="match status" value="1"/>
</dbReference>
<sequence>MTRMWNFGIIGCGGIAAFHRDAIREIANARLVCVSSRTEQQAKSFAQASDCEWTTDYHELINRADLDLVCVTTSSGSHFHIGEAVLRAGKNLVMEKPIALQAAQAQKLIDLAEASGLCLSVISQRRFEPPIVHLKQIMLEGKLGKILLIEAGTPYFRTQDYYDSADWRGTHAGDGGAFMNQGIHQIDLLLWLGGPVHSVYGKTATMTHVMEAEDMGVAIVKFASGALGTIMSSTSIRPGFPPFIHIYGERGTVKIQGQSIVHWSVEGAEAPADTEGLQSDGSASPLDISHLYHKMQLEEIVQSLEQNRPMRVTGRDGKQAVELIQGIGASAAAGKEIIL</sequence>
<dbReference type="AlphaFoldDB" id="A0A917DZH4"/>
<dbReference type="Proteomes" id="UP000612456">
    <property type="component" value="Unassembled WGS sequence"/>
</dbReference>
<dbReference type="SUPFAM" id="SSF55347">
    <property type="entry name" value="Glyceraldehyde-3-phosphate dehydrogenase-like, C-terminal domain"/>
    <property type="match status" value="1"/>
</dbReference>
<accession>A0A917DZH4</accession>
<evidence type="ECO:0000313" key="4">
    <source>
        <dbReference type="Proteomes" id="UP000612456"/>
    </source>
</evidence>
<reference evidence="3" key="1">
    <citation type="journal article" date="2014" name="Int. J. Syst. Evol. Microbiol.">
        <title>Complete genome sequence of Corynebacterium casei LMG S-19264T (=DSM 44701T), isolated from a smear-ripened cheese.</title>
        <authorList>
            <consortium name="US DOE Joint Genome Institute (JGI-PGF)"/>
            <person name="Walter F."/>
            <person name="Albersmeier A."/>
            <person name="Kalinowski J."/>
            <person name="Ruckert C."/>
        </authorList>
    </citation>
    <scope>NUCLEOTIDE SEQUENCE</scope>
    <source>
        <strain evidence="3">CGMCC 1.15178</strain>
    </source>
</reference>
<name>A0A917DZH4_9BACL</name>
<gene>
    <name evidence="3" type="ORF">GCM10010911_52720</name>
</gene>
<dbReference type="InterPro" id="IPR000683">
    <property type="entry name" value="Gfo/Idh/MocA-like_OxRdtase_N"/>
</dbReference>
<dbReference type="GO" id="GO:0000166">
    <property type="term" value="F:nucleotide binding"/>
    <property type="evidence" value="ECO:0007669"/>
    <property type="project" value="InterPro"/>
</dbReference>